<name>A0A5K1U4H4_ENTHI</name>
<dbReference type="VEuPathDB" id="AmoebaDB:EHI7A_034920"/>
<dbReference type="VEuPathDB" id="AmoebaDB:EHI5A_041340"/>
<dbReference type="VEuPathDB" id="AmoebaDB:KM1_075350"/>
<comment type="caution">
    <text evidence="1">The sequence shown here is derived from an EMBL/GenBank/DDBJ whole genome shotgun (WGS) entry which is preliminary data.</text>
</comment>
<accession>A0A5K1U4H4</accession>
<dbReference type="InterPro" id="IPR011009">
    <property type="entry name" value="Kinase-like_dom_sf"/>
</dbReference>
<evidence type="ECO:0000313" key="1">
    <source>
        <dbReference type="EMBL" id="GAT97400.1"/>
    </source>
</evidence>
<dbReference type="VEuPathDB" id="AmoebaDB:EHI_046660"/>
<dbReference type="Proteomes" id="UP000078387">
    <property type="component" value="Unassembled WGS sequence"/>
</dbReference>
<dbReference type="SUPFAM" id="SSF56112">
    <property type="entry name" value="Protein kinase-like (PK-like)"/>
    <property type="match status" value="1"/>
</dbReference>
<reference evidence="1 2" key="1">
    <citation type="submission" date="2016-05" db="EMBL/GenBank/DDBJ databases">
        <title>First whole genome sequencing of Entamoeba histolytica HM1:IMSS-clone-6.</title>
        <authorList>
            <person name="Mukherjee Avik.K."/>
            <person name="Izumyama S."/>
            <person name="Nakada-Tsukui K."/>
            <person name="Nozaki T."/>
        </authorList>
    </citation>
    <scope>NUCLEOTIDE SEQUENCE [LARGE SCALE GENOMIC DNA]</scope>
    <source>
        <strain evidence="1 2">HM1:IMSS clone 6</strain>
    </source>
</reference>
<dbReference type="InterPro" id="IPR036940">
    <property type="entry name" value="PI3/4_kinase_cat_sf"/>
</dbReference>
<organism evidence="1 2">
    <name type="scientific">Entamoeba histolytica</name>
    <dbReference type="NCBI Taxonomy" id="5759"/>
    <lineage>
        <taxon>Eukaryota</taxon>
        <taxon>Amoebozoa</taxon>
        <taxon>Evosea</taxon>
        <taxon>Archamoebae</taxon>
        <taxon>Mastigamoebida</taxon>
        <taxon>Entamoebidae</taxon>
        <taxon>Entamoeba</taxon>
    </lineage>
</organism>
<sequence length="856" mass="101062">MTNEMLYCSIPIIVNEHKFQLLLISYDKIYIYSTSLIQTTQNSLLHDFIPKQNRFIIRYYKEKEFPITLLMKLNSFSFGSFNGYFKPKWFEINKLEWYKYNQLAYNIPHFISIPLCNSSFSLSQMKCPFSISFLVSNQLACVASTIHFILMENMEVIEEKTIKYDLDTFYCNFITSFNQLHHQSYLRIIVDLLNDKETYIDGGCYLFDEQGYLLKEKLIGFTKREINSNKGMKGDPSLLNFIPNENNKNDSDNKENWFQFKMTLRIVDYNLSYCNETKVFNKNGMIYENGYLYSFNSFTSIKNVKTLQTLFIHQTSDINESQIYFQTENNIISLNTVLNSTLFGNLKEFDKEFIDKLKSIKIDTQIDYSFILEVVKRRFWLLEIEDLESCRNVLLCIRMYCDYGENMLKNCYEWLYDRIISSQMDLTLLDLLLFSTSGFIEFSISLFHSLKEQEILSNLSLLVIFLISLQEKSIQLLPNLLTLFSKPQHYMYFYKMLWLLLEKFDHKIAFVDEWFLAFSKQYHYCYPDKIIPSISGVNDLISFIINSKEKDNHIITYPLLQPFSSIPISSIQSKIINKSLEHPIIITFLHTDNSKSMLLFKFNKTTIESNLMTFMKTVSQLCSSSYQTYQIYNISFGKFVEFIPNCIPYSFCGKVIPQMIQIPSLVQLDTSILLSNEVLQSFQNYYEKYYPSLNSILQPQYIRKKNFIESGALVQIFWSLCLLLDRHFKNVLFNPLNGNLFHIDLTFARSSSSQFISPIQYFITEGFEQPFQTLNWFGTMKEISKQYVHIIFQNKIKLCSLLTCFRRSNALQIDTMIEILYLPTAEELINENKRLNMLQKVSKNVFKKYSISTSYK</sequence>
<gene>
    <name evidence="1" type="ORF">CL6EHI_046660</name>
</gene>
<protein>
    <submittedName>
        <fullName evidence="1">Uncharacterized protein</fullName>
    </submittedName>
</protein>
<proteinExistence type="predicted"/>
<dbReference type="VEuPathDB" id="AmoebaDB:EHI8A_064390"/>
<dbReference type="Gene3D" id="1.10.1070.11">
    <property type="entry name" value="Phosphatidylinositol 3-/4-kinase, catalytic domain"/>
    <property type="match status" value="1"/>
</dbReference>
<dbReference type="AlphaFoldDB" id="A0A5K1U4H4"/>
<dbReference type="OMA" id="QHYIYFY"/>
<dbReference type="EMBL" id="BDEQ01000001">
    <property type="protein sequence ID" value="GAT97400.1"/>
    <property type="molecule type" value="Genomic_DNA"/>
</dbReference>
<evidence type="ECO:0000313" key="2">
    <source>
        <dbReference type="Proteomes" id="UP000078387"/>
    </source>
</evidence>